<keyword evidence="5" id="KW-0143">Chaperone</keyword>
<organism evidence="7 8">
    <name type="scientific">Melaminivora suipulveris</name>
    <dbReference type="NCBI Taxonomy" id="2109913"/>
    <lineage>
        <taxon>Bacteria</taxon>
        <taxon>Pseudomonadati</taxon>
        <taxon>Pseudomonadota</taxon>
        <taxon>Betaproteobacteria</taxon>
        <taxon>Burkholderiales</taxon>
        <taxon>Comamonadaceae</taxon>
        <taxon>Melaminivora</taxon>
    </lineage>
</organism>
<comment type="subcellular location">
    <subcellularLocation>
        <location evidence="1 6">Cytoplasm</location>
        <location evidence="1 6">Cytosol</location>
    </subcellularLocation>
</comment>
<keyword evidence="4 6" id="KW-1005">Bacterial flagellum biogenesis</keyword>
<proteinExistence type="inferred from homology"/>
<evidence type="ECO:0000256" key="5">
    <source>
        <dbReference type="ARBA" id="ARBA00023186"/>
    </source>
</evidence>
<dbReference type="PIRSF" id="PIRSF039090">
    <property type="entry name" value="Flis"/>
    <property type="match status" value="1"/>
</dbReference>
<evidence type="ECO:0000256" key="4">
    <source>
        <dbReference type="ARBA" id="ARBA00022795"/>
    </source>
</evidence>
<dbReference type="PANTHER" id="PTHR34773">
    <property type="entry name" value="FLAGELLAR SECRETION CHAPERONE FLIS"/>
    <property type="match status" value="1"/>
</dbReference>
<dbReference type="Proteomes" id="UP000237925">
    <property type="component" value="Chromosome"/>
</dbReference>
<dbReference type="EMBL" id="CP027667">
    <property type="protein sequence ID" value="AVO49741.1"/>
    <property type="molecule type" value="Genomic_DNA"/>
</dbReference>
<dbReference type="RefSeq" id="WP_106684170.1">
    <property type="nucleotide sequence ID" value="NZ_CP027667.1"/>
</dbReference>
<gene>
    <name evidence="7" type="primary">fliS</name>
    <name evidence="7" type="ORF">C6568_11100</name>
</gene>
<dbReference type="OrthoDB" id="9792010at2"/>
<dbReference type="PANTHER" id="PTHR34773:SF1">
    <property type="entry name" value="FLAGELLAR SECRETION CHAPERONE FLIS"/>
    <property type="match status" value="1"/>
</dbReference>
<evidence type="ECO:0000313" key="7">
    <source>
        <dbReference type="EMBL" id="AVO49741.1"/>
    </source>
</evidence>
<evidence type="ECO:0000256" key="3">
    <source>
        <dbReference type="ARBA" id="ARBA00022490"/>
    </source>
</evidence>
<dbReference type="InterPro" id="IPR003713">
    <property type="entry name" value="FliS"/>
</dbReference>
<comment type="similarity">
    <text evidence="2 6">Belongs to the FliS family.</text>
</comment>
<evidence type="ECO:0000256" key="2">
    <source>
        <dbReference type="ARBA" id="ARBA00008787"/>
    </source>
</evidence>
<keyword evidence="7" id="KW-0966">Cell projection</keyword>
<dbReference type="GO" id="GO:0044780">
    <property type="term" value="P:bacterial-type flagellum assembly"/>
    <property type="evidence" value="ECO:0007669"/>
    <property type="project" value="InterPro"/>
</dbReference>
<dbReference type="Pfam" id="PF02561">
    <property type="entry name" value="FliS"/>
    <property type="match status" value="1"/>
</dbReference>
<name>A0A2R3QD84_9BURK</name>
<keyword evidence="7" id="KW-0969">Cilium</keyword>
<keyword evidence="3 6" id="KW-0963">Cytoplasm</keyword>
<reference evidence="7 8" key="1">
    <citation type="submission" date="2018-03" db="EMBL/GenBank/DDBJ databases">
        <title>Genome sequencing of Melaminivora sp.</title>
        <authorList>
            <person name="Kim S.-J."/>
            <person name="Heo J."/>
            <person name="Ahn J.-H."/>
            <person name="Kwon S.-W."/>
        </authorList>
    </citation>
    <scope>NUCLEOTIDE SEQUENCE [LARGE SCALE GENOMIC DNA]</scope>
    <source>
        <strain evidence="7 8">SC2-9</strain>
    </source>
</reference>
<dbReference type="AlphaFoldDB" id="A0A2R3QD84"/>
<dbReference type="GO" id="GO:0071973">
    <property type="term" value="P:bacterial-type flagellum-dependent cell motility"/>
    <property type="evidence" value="ECO:0007669"/>
    <property type="project" value="TreeGrafter"/>
</dbReference>
<sequence>MFSAFSPRSASAYQRISVETSTMDQHQLVSLLYDGILKAIASARGALARGDVPTKCASISKAVRIIEEGLLTALDREAGGEVAASLGSVYEYALRRLIQANAANDDAMLQEVARLIDPIAQGWSAIRNPRPQDAANDTLRLAAAEA</sequence>
<keyword evidence="7" id="KW-0282">Flagellum</keyword>
<dbReference type="InterPro" id="IPR036584">
    <property type="entry name" value="FliS_sf"/>
</dbReference>
<evidence type="ECO:0000256" key="6">
    <source>
        <dbReference type="PIRNR" id="PIRNR039090"/>
    </source>
</evidence>
<dbReference type="NCBIfam" id="TIGR00208">
    <property type="entry name" value="fliS"/>
    <property type="match status" value="1"/>
</dbReference>
<evidence type="ECO:0000313" key="8">
    <source>
        <dbReference type="Proteomes" id="UP000237925"/>
    </source>
</evidence>
<accession>A0A2R3QD84</accession>
<keyword evidence="8" id="KW-1185">Reference proteome</keyword>
<protein>
    <recommendedName>
        <fullName evidence="6">Flagellar secretion chaperone FliS</fullName>
    </recommendedName>
</protein>
<dbReference type="KEGG" id="mela:C6568_11100"/>
<dbReference type="Gene3D" id="1.20.120.340">
    <property type="entry name" value="Flagellar protein FliS"/>
    <property type="match status" value="1"/>
</dbReference>
<evidence type="ECO:0000256" key="1">
    <source>
        <dbReference type="ARBA" id="ARBA00004514"/>
    </source>
</evidence>
<dbReference type="SUPFAM" id="SSF101116">
    <property type="entry name" value="Flagellar export chaperone FliS"/>
    <property type="match status" value="1"/>
</dbReference>
<dbReference type="GO" id="GO:0005829">
    <property type="term" value="C:cytosol"/>
    <property type="evidence" value="ECO:0007669"/>
    <property type="project" value="UniProtKB-SubCell"/>
</dbReference>
<dbReference type="CDD" id="cd16098">
    <property type="entry name" value="FliS"/>
    <property type="match status" value="1"/>
</dbReference>